<gene>
    <name evidence="1" type="ORF">HF853_06050</name>
</gene>
<evidence type="ECO:0000313" key="2">
    <source>
        <dbReference type="Proteomes" id="UP000544551"/>
    </source>
</evidence>
<dbReference type="RefSeq" id="WP_168969530.1">
    <property type="nucleotide sequence ID" value="NZ_CAQHSC010000093.1"/>
</dbReference>
<dbReference type="EMBL" id="JABAFZ010000005">
    <property type="protein sequence ID" value="NME89239.1"/>
    <property type="molecule type" value="Genomic_DNA"/>
</dbReference>
<reference evidence="1 2" key="1">
    <citation type="submission" date="2020-04" db="EMBL/GenBank/DDBJ databases">
        <authorList>
            <person name="Hitch T.C.A."/>
            <person name="Wylensek D."/>
            <person name="Clavel T."/>
        </authorList>
    </citation>
    <scope>NUCLEOTIDE SEQUENCE [LARGE SCALE GENOMIC DNA]</scope>
    <source>
        <strain evidence="1 2">BL-383-APC-3D</strain>
    </source>
</reference>
<dbReference type="Pfam" id="PF22752">
    <property type="entry name" value="DUF488-N3i"/>
    <property type="match status" value="1"/>
</dbReference>
<name>A0AB36CKM5_9CORY</name>
<dbReference type="InterPro" id="IPR052552">
    <property type="entry name" value="YeaO-like"/>
</dbReference>
<dbReference type="AlphaFoldDB" id="A0AB36CKM5"/>
<dbReference type="Proteomes" id="UP000544551">
    <property type="component" value="Unassembled WGS sequence"/>
</dbReference>
<dbReference type="PANTHER" id="PTHR36849:SF1">
    <property type="entry name" value="CYTOPLASMIC PROTEIN"/>
    <property type="match status" value="1"/>
</dbReference>
<accession>A0AB36CKM5</accession>
<dbReference type="PANTHER" id="PTHR36849">
    <property type="entry name" value="CYTOPLASMIC PROTEIN-RELATED"/>
    <property type="match status" value="1"/>
</dbReference>
<evidence type="ECO:0000313" key="1">
    <source>
        <dbReference type="EMBL" id="NME89239.1"/>
    </source>
</evidence>
<sequence length="128" mass="14725">MIKTVKVHDYVSGKETAPGKKVLVDRLWPRGVKKEDLPGHWLKEVAPSPDLRKWFDHDEDKFKEFSKRYKEELTEADSSGNEDLATLQEMVDDGDVSLMYAAKDHDINHAVVLKEWLESRLESASRGE</sequence>
<comment type="caution">
    <text evidence="1">The sequence shown here is derived from an EMBL/GenBank/DDBJ whole genome shotgun (WGS) entry which is preliminary data.</text>
</comment>
<proteinExistence type="predicted"/>
<organism evidence="1 2">
    <name type="scientific">Corynebacterium stationis</name>
    <dbReference type="NCBI Taxonomy" id="1705"/>
    <lineage>
        <taxon>Bacteria</taxon>
        <taxon>Bacillati</taxon>
        <taxon>Actinomycetota</taxon>
        <taxon>Actinomycetes</taxon>
        <taxon>Mycobacteriales</taxon>
        <taxon>Corynebacteriaceae</taxon>
        <taxon>Corynebacterium</taxon>
    </lineage>
</organism>
<protein>
    <submittedName>
        <fullName evidence="1">DUF488 family protein</fullName>
    </submittedName>
</protein>